<dbReference type="EMBL" id="UZAF01002028">
    <property type="protein sequence ID" value="VDO09863.1"/>
    <property type="molecule type" value="Genomic_DNA"/>
</dbReference>
<reference evidence="1 2" key="2">
    <citation type="submission" date="2018-11" db="EMBL/GenBank/DDBJ databases">
        <authorList>
            <consortium name="Pathogen Informatics"/>
        </authorList>
    </citation>
    <scope>NUCLEOTIDE SEQUENCE [LARGE SCALE GENOMIC DNA]</scope>
    <source>
        <strain evidence="1 2">MHpl1</strain>
    </source>
</reference>
<name>A0A0N4VW37_HAEPC</name>
<organism evidence="3">
    <name type="scientific">Haemonchus placei</name>
    <name type="common">Barber's pole worm</name>
    <dbReference type="NCBI Taxonomy" id="6290"/>
    <lineage>
        <taxon>Eukaryota</taxon>
        <taxon>Metazoa</taxon>
        <taxon>Ecdysozoa</taxon>
        <taxon>Nematoda</taxon>
        <taxon>Chromadorea</taxon>
        <taxon>Rhabditida</taxon>
        <taxon>Rhabditina</taxon>
        <taxon>Rhabditomorpha</taxon>
        <taxon>Strongyloidea</taxon>
        <taxon>Trichostrongylidae</taxon>
        <taxon>Haemonchus</taxon>
    </lineage>
</organism>
<evidence type="ECO:0000313" key="2">
    <source>
        <dbReference type="Proteomes" id="UP000268014"/>
    </source>
</evidence>
<dbReference type="Proteomes" id="UP000268014">
    <property type="component" value="Unassembled WGS sequence"/>
</dbReference>
<accession>A0A0N4VW37</accession>
<protein>
    <submittedName>
        <fullName evidence="3">Prothymosin alpha-like</fullName>
    </submittedName>
</protein>
<sequence length="76" mass="8201">MLLSKIRETYYKSDILKKTDDVADDVKMSGVKVEVVGSDGVLVNGDVGMTDGEDGGVVENDEEEYVDDVTAVQDAE</sequence>
<evidence type="ECO:0000313" key="1">
    <source>
        <dbReference type="EMBL" id="VDO09863.1"/>
    </source>
</evidence>
<proteinExistence type="predicted"/>
<dbReference type="AlphaFoldDB" id="A0A0N4VW37"/>
<gene>
    <name evidence="1" type="ORF">HPLM_LOCUS1505</name>
</gene>
<dbReference type="WBParaSite" id="HPLM_0000150701-mRNA-1">
    <property type="protein sequence ID" value="HPLM_0000150701-mRNA-1"/>
    <property type="gene ID" value="HPLM_0000150701"/>
</dbReference>
<keyword evidence="2" id="KW-1185">Reference proteome</keyword>
<evidence type="ECO:0000313" key="3">
    <source>
        <dbReference type="WBParaSite" id="HPLM_0000150701-mRNA-1"/>
    </source>
</evidence>
<reference evidence="3" key="1">
    <citation type="submission" date="2017-02" db="UniProtKB">
        <authorList>
            <consortium name="WormBaseParasite"/>
        </authorList>
    </citation>
    <scope>IDENTIFICATION</scope>
</reference>